<dbReference type="AlphaFoldDB" id="J5QDQ9"/>
<feature type="region of interest" description="Disordered" evidence="12">
    <location>
        <begin position="681"/>
        <end position="817"/>
    </location>
</feature>
<dbReference type="SUPFAM" id="SSF50891">
    <property type="entry name" value="Cyclophilin-like"/>
    <property type="match status" value="1"/>
</dbReference>
<dbReference type="EMBL" id="ALBS01000275">
    <property type="protein sequence ID" value="EJT46838.1"/>
    <property type="molecule type" value="Genomic_DNA"/>
</dbReference>
<evidence type="ECO:0000256" key="3">
    <source>
        <dbReference type="ARBA" id="ARBA00013194"/>
    </source>
</evidence>
<evidence type="ECO:0000256" key="2">
    <source>
        <dbReference type="ARBA" id="ARBA00009283"/>
    </source>
</evidence>
<dbReference type="FunFam" id="1.25.40.10:FF:000029">
    <property type="entry name" value="peptidyl-prolyl cis-trans isomerase D"/>
    <property type="match status" value="1"/>
</dbReference>
<dbReference type="PANTHER" id="PTHR11782:SF121">
    <property type="entry name" value="NUCLEOSIDE-DIPHOSPHATASE MIG-23"/>
    <property type="match status" value="1"/>
</dbReference>
<dbReference type="GO" id="GO:0006256">
    <property type="term" value="P:UDP catabolic process"/>
    <property type="evidence" value="ECO:0007669"/>
    <property type="project" value="TreeGrafter"/>
</dbReference>
<evidence type="ECO:0000256" key="9">
    <source>
        <dbReference type="PIRSR" id="PIRSR600407-1"/>
    </source>
</evidence>
<dbReference type="Proteomes" id="UP000002748">
    <property type="component" value="Unassembled WGS sequence"/>
</dbReference>
<feature type="repeat" description="TPR" evidence="11">
    <location>
        <begin position="1001"/>
        <end position="1034"/>
    </location>
</feature>
<dbReference type="InterPro" id="IPR000407">
    <property type="entry name" value="GDA1_CD39_NTPase"/>
</dbReference>
<feature type="transmembrane region" description="Helical" evidence="13">
    <location>
        <begin position="589"/>
        <end position="608"/>
    </location>
</feature>
<evidence type="ECO:0000313" key="16">
    <source>
        <dbReference type="Proteomes" id="UP000002748"/>
    </source>
</evidence>
<dbReference type="GO" id="GO:0005794">
    <property type="term" value="C:Golgi apparatus"/>
    <property type="evidence" value="ECO:0007669"/>
    <property type="project" value="TreeGrafter"/>
</dbReference>
<dbReference type="PROSITE" id="PS50005">
    <property type="entry name" value="TPR"/>
    <property type="match status" value="2"/>
</dbReference>
<keyword evidence="13" id="KW-1133">Transmembrane helix</keyword>
<dbReference type="GO" id="GO:0003755">
    <property type="term" value="F:peptidyl-prolyl cis-trans isomerase activity"/>
    <property type="evidence" value="ECO:0007669"/>
    <property type="project" value="UniProtKB-KW"/>
</dbReference>
<dbReference type="GO" id="GO:0016020">
    <property type="term" value="C:membrane"/>
    <property type="evidence" value="ECO:0007669"/>
    <property type="project" value="TreeGrafter"/>
</dbReference>
<dbReference type="Pfam" id="PF01150">
    <property type="entry name" value="GDA1_CD39"/>
    <property type="match status" value="1"/>
</dbReference>
<feature type="compositionally biased region" description="Polar residues" evidence="12">
    <location>
        <begin position="800"/>
        <end position="813"/>
    </location>
</feature>
<dbReference type="InterPro" id="IPR020892">
    <property type="entry name" value="Cyclophilin-type_PPIase_CS"/>
</dbReference>
<dbReference type="CDD" id="cd24039">
    <property type="entry name" value="ASKHA_NBD_YND1-like"/>
    <property type="match status" value="1"/>
</dbReference>
<dbReference type="InterPro" id="IPR019734">
    <property type="entry name" value="TPR_rpt"/>
</dbReference>
<dbReference type="EC" id="5.2.1.8" evidence="3"/>
<sequence length="1157" mass="126545">MAPPVPGSSTHYALVVDAGSSGSRLQIYSWRDPGLERDEIIQEVRAARAAGLGNDGAKPSKKWWWWDSIRGKGKASQAEMEMRALRRLVRVGKGVKGEDWVKRVEPGISKMEPENVSEYLTPLLEHALHHIPPSQQSKTPIYVLATAGMRLIPEEKQAAILRQTCEAIKAQTPFLLDSPRGSDPCGESVRIISGEEEGLWGWVAVNYLMDGFGHAPERQHQNGEEEHDHLLPLAPLALPPPDGSDDSVVTPVDINHHSPTFGFLDMGGASTQLAFSPSLEELSQSRFPGDQLSKVSLRLLSGEVVEWPVFAASWLGFGTNKARDRYEDALVDAWKSKIEGQGGDRTSPVEDPCLPSGLVVGSADPSERPDIKGSGSFTQCLASLKPLLEHDKPCPTDHCLFGGMATPRIDFERQDQRGFIGISEYWYTAQQVLGLGGVWDWGEWERGMSDFCAKDWAQIEDKVNEWKHHSDSVNLERLKLQCFKGAWISNVLHDGIGIPRMIDQAGNATLAEDGGDTNSAALERAREKGLIDEKDKQTSHFQSMDEVGATAISWTLGKIVIEASRAVGGNPYYSTGGTSILGYDLRYGLWVYVLIAVLLLIIVYNAFFRRRLRRKRPSIMRSKSLPVVLKGFMRPDADAYEMVESGDTGKERPHHGISFTKWGRKVSNAIRGKGKAGMGFSSLGHGLPSSLSQPPSPSGQGSSSGGYFYNNRSASMMDVTRPPPSPPKGPPLRPPRSQSSAHVSPYSNAGGWNDPPSSMFASSTSTANRSPNLGVARAGDDDNNELWQPIPRNRTLGDISRNSSRQVSDNSVPKTADNFKHLCIGDKTNAEGKKLTYVGSGFHRIIKDFMIQGGDFTRGDGTGGESIYGEKFADENFDKIHDKPMLLSMANAGPGTNGSQFFITTVPTPHLNGKHVVFGKVRSGKGIVREIESLPTSANDRPEEPVVITGAGVLSPEEVEEEDRKRQNALDAMGSEDVYEDYPQDEEKIDPEKPEEALKVATTLKDLGTQEFKKGDYVQALAKYKKALRYLDQHPDFPADADPAVVKSYRDTRFPLLTNAALSALKCNPPQAKLAESLATRALNVSPISDAEKGKALYRRGLARIQLKDEDGAESDLKKALEVVPGDAGVTRALKEVESKKAARTAAQKKAFSKMFG</sequence>
<dbReference type="InterPro" id="IPR029000">
    <property type="entry name" value="Cyclophilin-like_dom_sf"/>
</dbReference>
<dbReference type="Gene3D" id="1.25.40.10">
    <property type="entry name" value="Tetratricopeptide repeat domain"/>
    <property type="match status" value="1"/>
</dbReference>
<dbReference type="FunFam" id="2.40.100.10:FF:000025">
    <property type="entry name" value="Peptidyl-prolyl cis-trans isomerase CYP19-2"/>
    <property type="match status" value="1"/>
</dbReference>
<evidence type="ECO:0000256" key="10">
    <source>
        <dbReference type="PIRSR" id="PIRSR600407-2"/>
    </source>
</evidence>
<dbReference type="PRINTS" id="PR00153">
    <property type="entry name" value="CSAPPISMRASE"/>
</dbReference>
<reference evidence="15 16" key="1">
    <citation type="journal article" date="2012" name="Eukaryot. Cell">
        <title>Draft genome sequence of CBS 2479, the standard type strain of Trichosporon asahii.</title>
        <authorList>
            <person name="Yang R.Y."/>
            <person name="Li H.T."/>
            <person name="Zhu H."/>
            <person name="Zhou G.P."/>
            <person name="Wang M."/>
            <person name="Wang L."/>
        </authorList>
    </citation>
    <scope>NUCLEOTIDE SEQUENCE [LARGE SCALE GENOMIC DNA]</scope>
    <source>
        <strain evidence="16">ATCC 90039 / CBS 2479 / JCM 2466 / KCTC 7840 / NCYC 2677 / UAMH 7654</strain>
    </source>
</reference>
<dbReference type="GO" id="GO:0045134">
    <property type="term" value="F:UDP phosphatase activity"/>
    <property type="evidence" value="ECO:0007669"/>
    <property type="project" value="TreeGrafter"/>
</dbReference>
<evidence type="ECO:0000256" key="12">
    <source>
        <dbReference type="SAM" id="MobiDB-lite"/>
    </source>
</evidence>
<dbReference type="SMART" id="SM00028">
    <property type="entry name" value="TPR"/>
    <property type="match status" value="2"/>
</dbReference>
<name>J5QDQ9_TRIAS</name>
<feature type="active site" description="Proton acceptor" evidence="9">
    <location>
        <position position="197"/>
    </location>
</feature>
<keyword evidence="13" id="KW-0472">Membrane</keyword>
<evidence type="ECO:0000256" key="7">
    <source>
        <dbReference type="ARBA" id="ARBA00023110"/>
    </source>
</evidence>
<dbReference type="Pfam" id="PF00160">
    <property type="entry name" value="Pro_isomerase"/>
    <property type="match status" value="1"/>
</dbReference>
<dbReference type="OrthoDB" id="6372431at2759"/>
<comment type="catalytic activity">
    <reaction evidence="1">
        <text>[protein]-peptidylproline (omega=180) = [protein]-peptidylproline (omega=0)</text>
        <dbReference type="Rhea" id="RHEA:16237"/>
        <dbReference type="Rhea" id="RHEA-COMP:10747"/>
        <dbReference type="Rhea" id="RHEA-COMP:10748"/>
        <dbReference type="ChEBI" id="CHEBI:83833"/>
        <dbReference type="ChEBI" id="CHEBI:83834"/>
        <dbReference type="EC" id="5.2.1.8"/>
    </reaction>
</comment>
<feature type="domain" description="PPIase cyclophilin-type" evidence="14">
    <location>
        <begin position="806"/>
        <end position="953"/>
    </location>
</feature>
<evidence type="ECO:0000256" key="5">
    <source>
        <dbReference type="ARBA" id="ARBA00022801"/>
    </source>
</evidence>
<keyword evidence="6 11" id="KW-0802">TPR repeat</keyword>
<evidence type="ECO:0000256" key="4">
    <source>
        <dbReference type="ARBA" id="ARBA00022737"/>
    </source>
</evidence>
<dbReference type="GO" id="GO:0004382">
    <property type="term" value="F:GDP phosphatase activity"/>
    <property type="evidence" value="ECO:0007669"/>
    <property type="project" value="TreeGrafter"/>
</dbReference>
<dbReference type="GO" id="GO:0046036">
    <property type="term" value="P:CTP metabolic process"/>
    <property type="evidence" value="ECO:0007669"/>
    <property type="project" value="TreeGrafter"/>
</dbReference>
<feature type="compositionally biased region" description="Polar residues" evidence="12">
    <location>
        <begin position="755"/>
        <end position="771"/>
    </location>
</feature>
<dbReference type="VEuPathDB" id="FungiDB:A1Q1_04439"/>
<keyword evidence="10" id="KW-0547">Nucleotide-binding</keyword>
<dbReference type="GO" id="GO:0017111">
    <property type="term" value="F:ribonucleoside triphosphate phosphatase activity"/>
    <property type="evidence" value="ECO:0007669"/>
    <property type="project" value="TreeGrafter"/>
</dbReference>
<dbReference type="InterPro" id="IPR002130">
    <property type="entry name" value="Cyclophilin-type_PPIase_dom"/>
</dbReference>
<evidence type="ECO:0000256" key="11">
    <source>
        <dbReference type="PROSITE-ProRule" id="PRU00339"/>
    </source>
</evidence>
<evidence type="ECO:0000259" key="14">
    <source>
        <dbReference type="PROSITE" id="PS50072"/>
    </source>
</evidence>
<evidence type="ECO:0000256" key="1">
    <source>
        <dbReference type="ARBA" id="ARBA00000971"/>
    </source>
</evidence>
<keyword evidence="5" id="KW-0378">Hydrolase</keyword>
<dbReference type="Gene3D" id="3.30.420.40">
    <property type="match status" value="1"/>
</dbReference>
<proteinExistence type="inferred from homology"/>
<keyword evidence="13" id="KW-0812">Transmembrane</keyword>
<dbReference type="RefSeq" id="XP_014178280.1">
    <property type="nucleotide sequence ID" value="XM_014322805.1"/>
</dbReference>
<dbReference type="InterPro" id="IPR011990">
    <property type="entry name" value="TPR-like_helical_dom_sf"/>
</dbReference>
<protein>
    <recommendedName>
        <fullName evidence="3">peptidylprolyl isomerase</fullName>
        <ecNumber evidence="3">5.2.1.8</ecNumber>
    </recommendedName>
</protein>
<keyword evidence="4" id="KW-0677">Repeat</keyword>
<dbReference type="PROSITE" id="PS00170">
    <property type="entry name" value="CSA_PPIASE_1"/>
    <property type="match status" value="1"/>
</dbReference>
<evidence type="ECO:0000256" key="13">
    <source>
        <dbReference type="SAM" id="Phobius"/>
    </source>
</evidence>
<dbReference type="KEGG" id="tasa:A1Q1_04439"/>
<feature type="repeat" description="TPR" evidence="11">
    <location>
        <begin position="1094"/>
        <end position="1127"/>
    </location>
</feature>
<dbReference type="HOGENOM" id="CLU_008538_0_0_1"/>
<gene>
    <name evidence="15" type="ORF">A1Q1_04439</name>
</gene>
<keyword evidence="10" id="KW-0067">ATP-binding</keyword>
<feature type="compositionally biased region" description="Pro residues" evidence="12">
    <location>
        <begin position="721"/>
        <end position="734"/>
    </location>
</feature>
<feature type="binding site" evidence="10">
    <location>
        <begin position="268"/>
        <end position="272"/>
    </location>
    <ligand>
        <name>ATP</name>
        <dbReference type="ChEBI" id="CHEBI:30616"/>
    </ligand>
</feature>
<accession>J5QDQ9</accession>
<dbReference type="PROSITE" id="PS50072">
    <property type="entry name" value="CSA_PPIASE_2"/>
    <property type="match status" value="1"/>
</dbReference>
<dbReference type="Gene3D" id="2.40.100.10">
    <property type="entry name" value="Cyclophilin-like"/>
    <property type="match status" value="1"/>
</dbReference>
<keyword evidence="8" id="KW-0413">Isomerase</keyword>
<feature type="compositionally biased region" description="Polar residues" evidence="12">
    <location>
        <begin position="737"/>
        <end position="747"/>
    </location>
</feature>
<dbReference type="PANTHER" id="PTHR11782">
    <property type="entry name" value="ADENOSINE/GUANOSINE DIPHOSPHATASE"/>
    <property type="match status" value="1"/>
</dbReference>
<dbReference type="GeneID" id="25987952"/>
<feature type="compositionally biased region" description="Low complexity" evidence="12">
    <location>
        <begin position="681"/>
        <end position="701"/>
    </location>
</feature>
<dbReference type="GO" id="GO:0005524">
    <property type="term" value="F:ATP binding"/>
    <property type="evidence" value="ECO:0007669"/>
    <property type="project" value="UniProtKB-KW"/>
</dbReference>
<dbReference type="GO" id="GO:0042026">
    <property type="term" value="P:protein refolding"/>
    <property type="evidence" value="ECO:0007669"/>
    <property type="project" value="UniProtKB-ARBA"/>
</dbReference>
<keyword evidence="7" id="KW-0697">Rotamase</keyword>
<comment type="similarity">
    <text evidence="2">Belongs to the GDA1/CD39 NTPase family.</text>
</comment>
<evidence type="ECO:0000256" key="6">
    <source>
        <dbReference type="ARBA" id="ARBA00022803"/>
    </source>
</evidence>
<evidence type="ECO:0000256" key="8">
    <source>
        <dbReference type="ARBA" id="ARBA00023235"/>
    </source>
</evidence>
<comment type="caution">
    <text evidence="15">The sequence shown here is derived from an EMBL/GenBank/DDBJ whole genome shotgun (WGS) entry which is preliminary data.</text>
</comment>
<dbReference type="Gene3D" id="3.30.420.150">
    <property type="entry name" value="Exopolyphosphatase. Domain 2"/>
    <property type="match status" value="1"/>
</dbReference>
<evidence type="ECO:0000313" key="15">
    <source>
        <dbReference type="EMBL" id="EJT46838.1"/>
    </source>
</evidence>
<dbReference type="SUPFAM" id="SSF48452">
    <property type="entry name" value="TPR-like"/>
    <property type="match status" value="1"/>
</dbReference>
<organism evidence="15 16">
    <name type="scientific">Trichosporon asahii var. asahii (strain ATCC 90039 / CBS 2479 / JCM 2466 / KCTC 7840 / NBRC 103889/ NCYC 2677 / UAMH 7654)</name>
    <name type="common">Yeast</name>
    <dbReference type="NCBI Taxonomy" id="1186058"/>
    <lineage>
        <taxon>Eukaryota</taxon>
        <taxon>Fungi</taxon>
        <taxon>Dikarya</taxon>
        <taxon>Basidiomycota</taxon>
        <taxon>Agaricomycotina</taxon>
        <taxon>Tremellomycetes</taxon>
        <taxon>Trichosporonales</taxon>
        <taxon>Trichosporonaceae</taxon>
        <taxon>Trichosporon</taxon>
    </lineage>
</organism>